<dbReference type="RefSeq" id="WP_119058599.1">
    <property type="nucleotide sequence ID" value="NZ_OX579588.1"/>
</dbReference>
<keyword evidence="2" id="KW-1185">Reference proteome</keyword>
<dbReference type="InterPro" id="IPR010035">
    <property type="entry name" value="Thi_S"/>
</dbReference>
<dbReference type="Pfam" id="PF02597">
    <property type="entry name" value="ThiS"/>
    <property type="match status" value="1"/>
</dbReference>
<dbReference type="EMBL" id="UNSC01000009">
    <property type="protein sequence ID" value="SZD74223.1"/>
    <property type="molecule type" value="Genomic_DNA"/>
</dbReference>
<accession>A0A383U5J9</accession>
<name>A0A383U5J9_9FLAO</name>
<protein>
    <submittedName>
        <fullName evidence="1">Sulfur carrier protein ThiS</fullName>
    </submittedName>
</protein>
<reference evidence="1 2" key="1">
    <citation type="submission" date="2018-09" db="EMBL/GenBank/DDBJ databases">
        <authorList>
            <consortium name="Pathogen Informatics"/>
        </authorList>
    </citation>
    <scope>NUCLEOTIDE SEQUENCE [LARGE SCALE GENOMIC DNA]</scope>
    <source>
        <strain evidence="1 2">OH-22767</strain>
    </source>
</reference>
<dbReference type="OrthoDB" id="1525151at2"/>
<proteinExistence type="predicted"/>
<evidence type="ECO:0000313" key="1">
    <source>
        <dbReference type="EMBL" id="SZD74223.1"/>
    </source>
</evidence>
<sequence length="67" mass="7465">MIMIKINSKTEEIPKETSLLQLVALKNITTRGIAIAINQQVINRSNWGAYQLKENDNILIIKATQGG</sequence>
<dbReference type="AlphaFoldDB" id="A0A383U5J9"/>
<dbReference type="PANTHER" id="PTHR34472:SF1">
    <property type="entry name" value="SULFUR CARRIER PROTEIN THIS"/>
    <property type="match status" value="1"/>
</dbReference>
<dbReference type="InterPro" id="IPR012675">
    <property type="entry name" value="Beta-grasp_dom_sf"/>
</dbReference>
<dbReference type="Proteomes" id="UP000262142">
    <property type="component" value="Unassembled WGS sequence"/>
</dbReference>
<dbReference type="InterPro" id="IPR003749">
    <property type="entry name" value="ThiS/MoaD-like"/>
</dbReference>
<dbReference type="SUPFAM" id="SSF54285">
    <property type="entry name" value="MoaD/ThiS"/>
    <property type="match status" value="1"/>
</dbReference>
<organism evidence="1 2">
    <name type="scientific">Candidatus Ornithobacterium hominis</name>
    <dbReference type="NCBI Taxonomy" id="2497989"/>
    <lineage>
        <taxon>Bacteria</taxon>
        <taxon>Pseudomonadati</taxon>
        <taxon>Bacteroidota</taxon>
        <taxon>Flavobacteriia</taxon>
        <taxon>Flavobacteriales</taxon>
        <taxon>Weeksellaceae</taxon>
        <taxon>Ornithobacterium</taxon>
    </lineage>
</organism>
<evidence type="ECO:0000313" key="2">
    <source>
        <dbReference type="Proteomes" id="UP000262142"/>
    </source>
</evidence>
<dbReference type="InterPro" id="IPR016155">
    <property type="entry name" value="Mopterin_synth/thiamin_S_b"/>
</dbReference>
<gene>
    <name evidence="1" type="ORF">SAMEA104719789_01683</name>
</gene>
<dbReference type="NCBIfam" id="TIGR01683">
    <property type="entry name" value="thiS"/>
    <property type="match status" value="1"/>
</dbReference>
<dbReference type="Gene3D" id="3.10.20.30">
    <property type="match status" value="1"/>
</dbReference>
<dbReference type="PANTHER" id="PTHR34472">
    <property type="entry name" value="SULFUR CARRIER PROTEIN THIS"/>
    <property type="match status" value="1"/>
</dbReference>
<dbReference type="CDD" id="cd00565">
    <property type="entry name" value="Ubl_ThiS"/>
    <property type="match status" value="1"/>
</dbReference>